<evidence type="ECO:0000313" key="8">
    <source>
        <dbReference type="EMBL" id="XDQ55544.1"/>
    </source>
</evidence>
<evidence type="ECO:0000256" key="6">
    <source>
        <dbReference type="HAMAP-Rule" id="MF_01930"/>
    </source>
</evidence>
<dbReference type="PROSITE" id="PS00373">
    <property type="entry name" value="GART"/>
    <property type="match status" value="1"/>
</dbReference>
<dbReference type="GO" id="GO:0005829">
    <property type="term" value="C:cytosol"/>
    <property type="evidence" value="ECO:0007669"/>
    <property type="project" value="TreeGrafter"/>
</dbReference>
<comment type="similarity">
    <text evidence="4 6">Belongs to the GART family.</text>
</comment>
<name>A0AB39RL86_9ACTN</name>
<dbReference type="PANTHER" id="PTHR43369">
    <property type="entry name" value="PHOSPHORIBOSYLGLYCINAMIDE FORMYLTRANSFERASE"/>
    <property type="match status" value="1"/>
</dbReference>
<evidence type="ECO:0000256" key="3">
    <source>
        <dbReference type="ARBA" id="ARBA00022755"/>
    </source>
</evidence>
<comment type="catalytic activity">
    <reaction evidence="5 6">
        <text>N(1)-(5-phospho-beta-D-ribosyl)glycinamide + (6R)-10-formyltetrahydrofolate = N(2)-formyl-N(1)-(5-phospho-beta-D-ribosyl)glycinamide + (6S)-5,6,7,8-tetrahydrofolate + H(+)</text>
        <dbReference type="Rhea" id="RHEA:15053"/>
        <dbReference type="ChEBI" id="CHEBI:15378"/>
        <dbReference type="ChEBI" id="CHEBI:57453"/>
        <dbReference type="ChEBI" id="CHEBI:143788"/>
        <dbReference type="ChEBI" id="CHEBI:147286"/>
        <dbReference type="ChEBI" id="CHEBI:195366"/>
        <dbReference type="EC" id="2.1.2.2"/>
    </reaction>
</comment>
<proteinExistence type="inferred from homology"/>
<evidence type="ECO:0000259" key="7">
    <source>
        <dbReference type="Pfam" id="PF00551"/>
    </source>
</evidence>
<evidence type="ECO:0000256" key="5">
    <source>
        <dbReference type="ARBA" id="ARBA00047664"/>
    </source>
</evidence>
<feature type="domain" description="Formyl transferase N-terminal" evidence="7">
    <location>
        <begin position="5"/>
        <end position="188"/>
    </location>
</feature>
<keyword evidence="2 6" id="KW-0808">Transferase</keyword>
<dbReference type="CDD" id="cd08645">
    <property type="entry name" value="FMT_core_GART"/>
    <property type="match status" value="1"/>
</dbReference>
<dbReference type="FunFam" id="3.40.50.170:FF:000008">
    <property type="entry name" value="Phosphoribosylglycinamide formyltransferase"/>
    <property type="match status" value="1"/>
</dbReference>
<dbReference type="PANTHER" id="PTHR43369:SF2">
    <property type="entry name" value="PHOSPHORIBOSYLGLYCINAMIDE FORMYLTRANSFERASE"/>
    <property type="match status" value="1"/>
</dbReference>
<feature type="binding site" evidence="6">
    <location>
        <begin position="96"/>
        <end position="99"/>
    </location>
    <ligand>
        <name>(6R)-10-formyltetrahydrofolate</name>
        <dbReference type="ChEBI" id="CHEBI:195366"/>
    </ligand>
</feature>
<dbReference type="Pfam" id="PF00551">
    <property type="entry name" value="Formyl_trans_N"/>
    <property type="match status" value="1"/>
</dbReference>
<comment type="pathway">
    <text evidence="1 6">Purine metabolism; IMP biosynthesis via de novo pathway; N(2)-formyl-N(1)-(5-phospho-D-ribosyl)glycinamide from N(1)-(5-phospho-D-ribosyl)glycinamide (10-formyl THF route): step 1/1.</text>
</comment>
<gene>
    <name evidence="6 8" type="primary">purN</name>
    <name evidence="8" type="ORF">AB5J53_29690</name>
</gene>
<dbReference type="Gene3D" id="3.40.50.170">
    <property type="entry name" value="Formyl transferase, N-terminal domain"/>
    <property type="match status" value="1"/>
</dbReference>
<feature type="binding site" evidence="6">
    <location>
        <begin position="15"/>
        <end position="17"/>
    </location>
    <ligand>
        <name>N(1)-(5-phospho-beta-D-ribosyl)glycinamide</name>
        <dbReference type="ChEBI" id="CHEBI:143788"/>
    </ligand>
</feature>
<feature type="site" description="Raises pKa of active site His" evidence="6">
    <location>
        <position position="151"/>
    </location>
</feature>
<dbReference type="GO" id="GO:0006189">
    <property type="term" value="P:'de novo' IMP biosynthetic process"/>
    <property type="evidence" value="ECO:0007669"/>
    <property type="project" value="UniProtKB-UniRule"/>
</dbReference>
<evidence type="ECO:0000256" key="2">
    <source>
        <dbReference type="ARBA" id="ARBA00022679"/>
    </source>
</evidence>
<feature type="active site" description="Proton donor" evidence="6">
    <location>
        <position position="115"/>
    </location>
</feature>
<dbReference type="EMBL" id="CP163443">
    <property type="protein sequence ID" value="XDQ55544.1"/>
    <property type="molecule type" value="Genomic_DNA"/>
</dbReference>
<dbReference type="InterPro" id="IPR036477">
    <property type="entry name" value="Formyl_transf_N_sf"/>
</dbReference>
<dbReference type="SUPFAM" id="SSF53328">
    <property type="entry name" value="Formyltransferase"/>
    <property type="match status" value="1"/>
</dbReference>
<dbReference type="GO" id="GO:0004644">
    <property type="term" value="F:phosphoribosylglycinamide formyltransferase activity"/>
    <property type="evidence" value="ECO:0007669"/>
    <property type="project" value="UniProtKB-UniRule"/>
</dbReference>
<reference evidence="8" key="1">
    <citation type="submission" date="2024-07" db="EMBL/GenBank/DDBJ databases">
        <authorList>
            <person name="Yu S.T."/>
        </authorList>
    </citation>
    <scope>NUCLEOTIDE SEQUENCE</scope>
    <source>
        <strain evidence="8">R41</strain>
    </source>
</reference>
<feature type="binding site" evidence="6">
    <location>
        <position position="71"/>
    </location>
    <ligand>
        <name>(6R)-10-formyltetrahydrofolate</name>
        <dbReference type="ChEBI" id="CHEBI:195366"/>
    </ligand>
</feature>
<protein>
    <recommendedName>
        <fullName evidence="6">Phosphoribosylglycinamide formyltransferase</fullName>
        <ecNumber evidence="6">2.1.2.2</ecNumber>
    </recommendedName>
    <alternativeName>
        <fullName evidence="6">5'-phosphoribosylglycinamide transformylase</fullName>
    </alternativeName>
    <alternativeName>
        <fullName evidence="6">GAR transformylase</fullName>
        <shortName evidence="6">GART</shortName>
    </alternativeName>
</protein>
<dbReference type="NCBIfam" id="TIGR00639">
    <property type="entry name" value="PurN"/>
    <property type="match status" value="1"/>
</dbReference>
<dbReference type="AlphaFoldDB" id="A0AB39RL86"/>
<evidence type="ECO:0000256" key="1">
    <source>
        <dbReference type="ARBA" id="ARBA00005054"/>
    </source>
</evidence>
<dbReference type="InterPro" id="IPR001555">
    <property type="entry name" value="GART_AS"/>
</dbReference>
<comment type="function">
    <text evidence="6">Catalyzes the transfer of a formyl group from 10-formyltetrahydrofolate to 5-phospho-ribosyl-glycinamide (GAR), producing 5-phospho-ribosyl-N-formylglycinamide (FGAR) and tetrahydrofolate.</text>
</comment>
<evidence type="ECO:0000256" key="4">
    <source>
        <dbReference type="ARBA" id="ARBA00038440"/>
    </source>
</evidence>
<dbReference type="InterPro" id="IPR002376">
    <property type="entry name" value="Formyl_transf_N"/>
</dbReference>
<dbReference type="InterPro" id="IPR004607">
    <property type="entry name" value="GART"/>
</dbReference>
<keyword evidence="3 6" id="KW-0658">Purine biosynthesis</keyword>
<dbReference type="RefSeq" id="WP_369248684.1">
    <property type="nucleotide sequence ID" value="NZ_CP163443.1"/>
</dbReference>
<accession>A0AB39RL86</accession>
<feature type="binding site" evidence="6">
    <location>
        <position position="113"/>
    </location>
    <ligand>
        <name>(6R)-10-formyltetrahydrofolate</name>
        <dbReference type="ChEBI" id="CHEBI:195366"/>
    </ligand>
</feature>
<sequence>MAKAKRLVVLVSGSGTNLQALLDAIATHGIEAYGAEIVAVGADRDGIEGLARAERAGIPTFVRRVKDYDNRDGWDRALAEAVVAHEPDLVVSAGFMKIVGKEFLARFGGRFVNTHPALLPSFPGAHGVRDALAYGAKVTGCTVHFVDDGVDTGPIIAQGVVEVRDEDDESALHERIKEVERRLLVDVVGRLARNGYRIEGRKVVIQ</sequence>
<dbReference type="EC" id="2.1.2.2" evidence="6"/>
<organism evidence="8">
    <name type="scientific">Streptomyces sp. R41</name>
    <dbReference type="NCBI Taxonomy" id="3238632"/>
    <lineage>
        <taxon>Bacteria</taxon>
        <taxon>Bacillati</taxon>
        <taxon>Actinomycetota</taxon>
        <taxon>Actinomycetes</taxon>
        <taxon>Kitasatosporales</taxon>
        <taxon>Streptomycetaceae</taxon>
        <taxon>Streptomyces</taxon>
    </lineage>
</organism>
<dbReference type="HAMAP" id="MF_01930">
    <property type="entry name" value="PurN"/>
    <property type="match status" value="1"/>
</dbReference>